<protein>
    <submittedName>
        <fullName evidence="5">CEP63 domain-containing protein</fullName>
    </submittedName>
</protein>
<evidence type="ECO:0000313" key="3">
    <source>
        <dbReference type="EMBL" id="VDP21634.1"/>
    </source>
</evidence>
<proteinExistence type="predicted"/>
<evidence type="ECO:0000313" key="4">
    <source>
        <dbReference type="Proteomes" id="UP000272942"/>
    </source>
</evidence>
<keyword evidence="1" id="KW-0175">Coiled coil</keyword>
<evidence type="ECO:0000313" key="5">
    <source>
        <dbReference type="WBParaSite" id="ECPE_0000032901-mRNA-1"/>
    </source>
</evidence>
<name>A0A183A045_9TREM</name>
<reference evidence="3 4" key="2">
    <citation type="submission" date="2018-11" db="EMBL/GenBank/DDBJ databases">
        <authorList>
            <consortium name="Pathogen Informatics"/>
        </authorList>
    </citation>
    <scope>NUCLEOTIDE SEQUENCE [LARGE SCALE GENOMIC DNA]</scope>
    <source>
        <strain evidence="3 4">Egypt</strain>
    </source>
</reference>
<gene>
    <name evidence="3" type="ORF">ECPE_LOCUS330</name>
</gene>
<accession>A0A183A045</accession>
<dbReference type="OrthoDB" id="6277088at2759"/>
<organism evidence="5">
    <name type="scientific">Echinostoma caproni</name>
    <dbReference type="NCBI Taxonomy" id="27848"/>
    <lineage>
        <taxon>Eukaryota</taxon>
        <taxon>Metazoa</taxon>
        <taxon>Spiralia</taxon>
        <taxon>Lophotrochozoa</taxon>
        <taxon>Platyhelminthes</taxon>
        <taxon>Trematoda</taxon>
        <taxon>Digenea</taxon>
        <taxon>Plagiorchiida</taxon>
        <taxon>Echinostomata</taxon>
        <taxon>Echinostomatoidea</taxon>
        <taxon>Echinostomatidae</taxon>
        <taxon>Echinostoma</taxon>
    </lineage>
</organism>
<dbReference type="Pfam" id="PF17045">
    <property type="entry name" value="CEP63"/>
    <property type="match status" value="1"/>
</dbReference>
<dbReference type="AlphaFoldDB" id="A0A183A045"/>
<evidence type="ECO:0000256" key="1">
    <source>
        <dbReference type="SAM" id="Coils"/>
    </source>
</evidence>
<dbReference type="EMBL" id="UZAN01001069">
    <property type="protein sequence ID" value="VDP21634.1"/>
    <property type="molecule type" value="Genomic_DNA"/>
</dbReference>
<dbReference type="WBParaSite" id="ECPE_0000032901-mRNA-1">
    <property type="protein sequence ID" value="ECPE_0000032901-mRNA-1"/>
    <property type="gene ID" value="ECPE_0000032901"/>
</dbReference>
<dbReference type="Proteomes" id="UP000272942">
    <property type="component" value="Unassembled WGS sequence"/>
</dbReference>
<dbReference type="InterPro" id="IPR031470">
    <property type="entry name" value="CEP63/Deup1_N"/>
</dbReference>
<feature type="coiled-coil region" evidence="1">
    <location>
        <begin position="21"/>
        <end position="157"/>
    </location>
</feature>
<keyword evidence="4" id="KW-1185">Reference proteome</keyword>
<evidence type="ECO:0000259" key="2">
    <source>
        <dbReference type="Pfam" id="PF17045"/>
    </source>
</evidence>
<feature type="domain" description="CEP63/Deup1 N-terminal" evidence="2">
    <location>
        <begin position="25"/>
        <end position="137"/>
    </location>
</feature>
<sequence>MQKSRFAVAQLKNFGFLVPHLPEFEGELQDLLVEIDKLIERKKVEWEAELQNLEKKLQQKIRENQELQSLISAKEIELKEAASKINSKKHTFPEGSAEAELNAIKTKVDRMRRSYELLQKKYRRQLGTEKEQSSVALRHLEENNALLKKEIEELRYVFYSTFATLIS</sequence>
<reference evidence="5" key="1">
    <citation type="submission" date="2016-06" db="UniProtKB">
        <authorList>
            <consortium name="WormBaseParasite"/>
        </authorList>
    </citation>
    <scope>IDENTIFICATION</scope>
</reference>